<proteinExistence type="predicted"/>
<organism evidence="2 3">
    <name type="scientific">Paenibacillus sedimenti</name>
    <dbReference type="NCBI Taxonomy" id="2770274"/>
    <lineage>
        <taxon>Bacteria</taxon>
        <taxon>Bacillati</taxon>
        <taxon>Bacillota</taxon>
        <taxon>Bacilli</taxon>
        <taxon>Bacillales</taxon>
        <taxon>Paenibacillaceae</taxon>
        <taxon>Paenibacillus</taxon>
    </lineage>
</organism>
<dbReference type="PRINTS" id="PR00368">
    <property type="entry name" value="FADPNR"/>
</dbReference>
<dbReference type="Proteomes" id="UP000650466">
    <property type="component" value="Unassembled WGS sequence"/>
</dbReference>
<comment type="caution">
    <text evidence="2">The sequence shown here is derived from an EMBL/GenBank/DDBJ whole genome shotgun (WGS) entry which is preliminary data.</text>
</comment>
<dbReference type="InterPro" id="IPR050982">
    <property type="entry name" value="Auxin_biosynth/cation_transpt"/>
</dbReference>
<dbReference type="PRINTS" id="PR00469">
    <property type="entry name" value="PNDRDTASEII"/>
</dbReference>
<dbReference type="PANTHER" id="PTHR43539">
    <property type="entry name" value="FLAVIN-BINDING MONOOXYGENASE-LIKE PROTEIN (AFU_ORTHOLOGUE AFUA_4G09220)"/>
    <property type="match status" value="1"/>
</dbReference>
<dbReference type="InterPro" id="IPR036188">
    <property type="entry name" value="FAD/NAD-bd_sf"/>
</dbReference>
<accession>A0A926KS00</accession>
<gene>
    <name evidence="2" type="ORF">ICC18_18270</name>
</gene>
<keyword evidence="3" id="KW-1185">Reference proteome</keyword>
<dbReference type="RefSeq" id="WP_188175857.1">
    <property type="nucleotide sequence ID" value="NZ_JACVVD010000006.1"/>
</dbReference>
<dbReference type="AlphaFoldDB" id="A0A926KS00"/>
<dbReference type="EMBL" id="JACVVD010000006">
    <property type="protein sequence ID" value="MBD0382066.1"/>
    <property type="molecule type" value="Genomic_DNA"/>
</dbReference>
<keyword evidence="1" id="KW-0560">Oxidoreductase</keyword>
<sequence length="346" mass="37969">MYQTIVIGGGQAGLAAGYYLRKYGLSFVILEAGPEPVGSWPHYYDSLKLFSPAKYSSLPGFPFPGRGSRYPSRDEVISYLREYASRYHMPVKTNTRVEKVEKINGTFYVSTTDGEVLEAESVICATGSFHRPHIPDIPGIADFQGEVIHSSAYRNTAPYQGQRVIVVGSGNSAVQIGIELTEVSNTTLAVRTPVKLIPQVKFGRDLHFWLITTGLDKFPFPLFGRPVPEPTAVIDSAGFKRRLESGNPNQKPMFASMYEDGVIWSDGEREKVDSVIFATGFQPNLSFLSGLNALDGRGFPRHKIGVSNATTGLYFVGLSGQRSIASATLRGVGDDARYVVRRVIQT</sequence>
<protein>
    <submittedName>
        <fullName evidence="2">NAD(P)/FAD-dependent oxidoreductase</fullName>
    </submittedName>
</protein>
<evidence type="ECO:0000313" key="3">
    <source>
        <dbReference type="Proteomes" id="UP000650466"/>
    </source>
</evidence>
<dbReference type="PANTHER" id="PTHR43539:SF78">
    <property type="entry name" value="FLAVIN-CONTAINING MONOOXYGENASE"/>
    <property type="match status" value="1"/>
</dbReference>
<reference evidence="2" key="1">
    <citation type="submission" date="2020-09" db="EMBL/GenBank/DDBJ databases">
        <title>Draft Genome Sequence of Paenibacillus sp. WST5.</title>
        <authorList>
            <person name="Bao Z."/>
        </authorList>
    </citation>
    <scope>NUCLEOTIDE SEQUENCE</scope>
    <source>
        <strain evidence="2">WST5</strain>
    </source>
</reference>
<evidence type="ECO:0000313" key="2">
    <source>
        <dbReference type="EMBL" id="MBD0382066.1"/>
    </source>
</evidence>
<evidence type="ECO:0000256" key="1">
    <source>
        <dbReference type="ARBA" id="ARBA00023002"/>
    </source>
</evidence>
<dbReference type="SUPFAM" id="SSF51905">
    <property type="entry name" value="FAD/NAD(P)-binding domain"/>
    <property type="match status" value="2"/>
</dbReference>
<name>A0A926KS00_9BACL</name>
<dbReference type="Gene3D" id="3.50.50.60">
    <property type="entry name" value="FAD/NAD(P)-binding domain"/>
    <property type="match status" value="1"/>
</dbReference>
<dbReference type="Pfam" id="PF13738">
    <property type="entry name" value="Pyr_redox_3"/>
    <property type="match status" value="1"/>
</dbReference>
<dbReference type="GO" id="GO:0004497">
    <property type="term" value="F:monooxygenase activity"/>
    <property type="evidence" value="ECO:0007669"/>
    <property type="project" value="TreeGrafter"/>
</dbReference>
<dbReference type="GO" id="GO:0050660">
    <property type="term" value="F:flavin adenine dinucleotide binding"/>
    <property type="evidence" value="ECO:0007669"/>
    <property type="project" value="TreeGrafter"/>
</dbReference>